<keyword evidence="1" id="KW-0677">Repeat</keyword>
<dbReference type="PROSITE" id="PS51375">
    <property type="entry name" value="PPR"/>
    <property type="match status" value="6"/>
</dbReference>
<evidence type="ECO:0000313" key="4">
    <source>
        <dbReference type="Proteomes" id="UP000233837"/>
    </source>
</evidence>
<feature type="repeat" description="PPR" evidence="2">
    <location>
        <begin position="84"/>
        <end position="118"/>
    </location>
</feature>
<dbReference type="Pfam" id="PF20431">
    <property type="entry name" value="E_motif"/>
    <property type="match status" value="1"/>
</dbReference>
<dbReference type="EMBL" id="KZ503030">
    <property type="protein sequence ID" value="PKU69491.1"/>
    <property type="molecule type" value="Genomic_DNA"/>
</dbReference>
<evidence type="ECO:0000313" key="3">
    <source>
        <dbReference type="EMBL" id="PKU69491.1"/>
    </source>
</evidence>
<dbReference type="InterPro" id="IPR046960">
    <property type="entry name" value="PPR_At4g14850-like_plant"/>
</dbReference>
<feature type="repeat" description="PPR" evidence="2">
    <location>
        <begin position="451"/>
        <end position="485"/>
    </location>
</feature>
<dbReference type="Proteomes" id="UP000233837">
    <property type="component" value="Unassembled WGS sequence"/>
</dbReference>
<protein>
    <submittedName>
        <fullName evidence="3">Pentatricopeptide repeat-containing protein</fullName>
    </submittedName>
</protein>
<accession>A0A2I0W1E5</accession>
<feature type="repeat" description="PPR" evidence="2">
    <location>
        <begin position="183"/>
        <end position="217"/>
    </location>
</feature>
<dbReference type="PANTHER" id="PTHR47926">
    <property type="entry name" value="PENTATRICOPEPTIDE REPEAT-CONTAINING PROTEIN"/>
    <property type="match status" value="1"/>
</dbReference>
<dbReference type="InterPro" id="IPR011990">
    <property type="entry name" value="TPR-like_helical_dom_sf"/>
</dbReference>
<feature type="repeat" description="PPR" evidence="2">
    <location>
        <begin position="353"/>
        <end position="387"/>
    </location>
</feature>
<dbReference type="GO" id="GO:0003723">
    <property type="term" value="F:RNA binding"/>
    <property type="evidence" value="ECO:0007669"/>
    <property type="project" value="InterPro"/>
</dbReference>
<dbReference type="Pfam" id="PF13041">
    <property type="entry name" value="PPR_2"/>
    <property type="match status" value="2"/>
</dbReference>
<dbReference type="Gene3D" id="1.25.40.10">
    <property type="entry name" value="Tetratricopeptide repeat domain"/>
    <property type="match status" value="5"/>
</dbReference>
<dbReference type="FunFam" id="1.25.40.10:FF:000090">
    <property type="entry name" value="Pentatricopeptide repeat-containing protein, chloroplastic"/>
    <property type="match status" value="1"/>
</dbReference>
<dbReference type="Pfam" id="PF01535">
    <property type="entry name" value="PPR"/>
    <property type="match status" value="5"/>
</dbReference>
<dbReference type="Pfam" id="PF12854">
    <property type="entry name" value="PPR_1"/>
    <property type="match status" value="1"/>
</dbReference>
<dbReference type="GO" id="GO:0009451">
    <property type="term" value="P:RNA modification"/>
    <property type="evidence" value="ECO:0007669"/>
    <property type="project" value="InterPro"/>
</dbReference>
<dbReference type="PANTHER" id="PTHR47926:SF342">
    <property type="entry name" value="TETRATRICOPEPTIDE-LIKE HELICAL DOMAIN-CONTAINING PROTEIN-RELATED"/>
    <property type="match status" value="1"/>
</dbReference>
<feature type="repeat" description="PPR" evidence="2">
    <location>
        <begin position="218"/>
        <end position="252"/>
    </location>
</feature>
<name>A0A2I0W1E5_9ASPA</name>
<gene>
    <name evidence="3" type="primary">PCMP-H27</name>
    <name evidence="3" type="ORF">MA16_Dca015363</name>
</gene>
<reference evidence="3 4" key="2">
    <citation type="journal article" date="2017" name="Nature">
        <title>The Apostasia genome and the evolution of orchids.</title>
        <authorList>
            <person name="Zhang G.Q."/>
            <person name="Liu K.W."/>
            <person name="Li Z."/>
            <person name="Lohaus R."/>
            <person name="Hsiao Y.Y."/>
            <person name="Niu S.C."/>
            <person name="Wang J.Y."/>
            <person name="Lin Y.C."/>
            <person name="Xu Q."/>
            <person name="Chen L.J."/>
            <person name="Yoshida K."/>
            <person name="Fujiwara S."/>
            <person name="Wang Z.W."/>
            <person name="Zhang Y.Q."/>
            <person name="Mitsuda N."/>
            <person name="Wang M."/>
            <person name="Liu G.H."/>
            <person name="Pecoraro L."/>
            <person name="Huang H.X."/>
            <person name="Xiao X.J."/>
            <person name="Lin M."/>
            <person name="Wu X.Y."/>
            <person name="Wu W.L."/>
            <person name="Chen Y.Y."/>
            <person name="Chang S.B."/>
            <person name="Sakamoto S."/>
            <person name="Ohme-Takagi M."/>
            <person name="Yagi M."/>
            <person name="Zeng S.J."/>
            <person name="Shen C.Y."/>
            <person name="Yeh C.M."/>
            <person name="Luo Y.B."/>
            <person name="Tsai W.C."/>
            <person name="Van de Peer Y."/>
            <person name="Liu Z.J."/>
        </authorList>
    </citation>
    <scope>NUCLEOTIDE SEQUENCE [LARGE SCALE GENOMIC DNA]</scope>
    <source>
        <tissue evidence="3">The whole plant</tissue>
    </source>
</reference>
<sequence>MLSRWKAPQALAPYAFESLLSSLLSSPSTAASAAVHVHSQLLTNGLLPPSSTSGYFNTKLLQLYADGGDLHSALHLFDVLPHPNIFAWTPIIAFLSRSGDHQRCLSTYSRMRAAGIAPDGYVLPVALRSSGSSLFAAAALHSNAVKFAAAANLHVSNALITAYADSGDVSSAGRVFVTMDGRDLLSWNSMISAFVSTGSTEPALDLLRSMPSVGYEPDIVTWNTILDGYCRVGRCAEAVEIFNQMTEPNVVSYTIIIVGHARSGNHEAALEIFRRMASGGAVPPDQDTLSCVVACCRHVAAVRAGREVHASGLKTLDPAAFYFSAGAALVALYAGSKLITTAKRVFDLIVPTDLMKLNALIAGLTHAGMTREALHHFREMQSRGIGTDPTTLASVLPACSIIQGKQIQAHAIRNYCELATEVYNALISAYARSGCIAAARSVFSAASPAGDVVTWNAMITAYGSHGLGELAVELAWEMIRAGPRPNIITFTGVLAACSHAGLVDQGLEWFDRFSIDMGLAPEMAQYSCVVDMLGRAGRFEEAVGFIRRMPYGAEASIWGAVMAASRAHQNVEFGKLAFDELLKIEPENAGNYVTMAGMYVRAGRWEEAKMVRRKMERRCVIKPSGYSWVEME</sequence>
<evidence type="ECO:0000256" key="2">
    <source>
        <dbReference type="PROSITE-ProRule" id="PRU00708"/>
    </source>
</evidence>
<dbReference type="InterPro" id="IPR046848">
    <property type="entry name" value="E_motif"/>
</dbReference>
<feature type="repeat" description="PPR" evidence="2">
    <location>
        <begin position="588"/>
        <end position="622"/>
    </location>
</feature>
<proteinExistence type="predicted"/>
<keyword evidence="4" id="KW-1185">Reference proteome</keyword>
<dbReference type="NCBIfam" id="TIGR00756">
    <property type="entry name" value="PPR"/>
    <property type="match status" value="7"/>
</dbReference>
<reference evidence="3 4" key="1">
    <citation type="journal article" date="2016" name="Sci. Rep.">
        <title>The Dendrobium catenatum Lindl. genome sequence provides insights into polysaccharide synthase, floral development and adaptive evolution.</title>
        <authorList>
            <person name="Zhang G.Q."/>
            <person name="Xu Q."/>
            <person name="Bian C."/>
            <person name="Tsai W.C."/>
            <person name="Yeh C.M."/>
            <person name="Liu K.W."/>
            <person name="Yoshida K."/>
            <person name="Zhang L.S."/>
            <person name="Chang S.B."/>
            <person name="Chen F."/>
            <person name="Shi Y."/>
            <person name="Su Y.Y."/>
            <person name="Zhang Y.Q."/>
            <person name="Chen L.J."/>
            <person name="Yin Y."/>
            <person name="Lin M."/>
            <person name="Huang H."/>
            <person name="Deng H."/>
            <person name="Wang Z.W."/>
            <person name="Zhu S.L."/>
            <person name="Zhao X."/>
            <person name="Deng C."/>
            <person name="Niu S.C."/>
            <person name="Huang J."/>
            <person name="Wang M."/>
            <person name="Liu G.H."/>
            <person name="Yang H.J."/>
            <person name="Xiao X.J."/>
            <person name="Hsiao Y.Y."/>
            <person name="Wu W.L."/>
            <person name="Chen Y.Y."/>
            <person name="Mitsuda N."/>
            <person name="Ohme-Takagi M."/>
            <person name="Luo Y.B."/>
            <person name="Van de Peer Y."/>
            <person name="Liu Z.J."/>
        </authorList>
    </citation>
    <scope>NUCLEOTIDE SEQUENCE [LARGE SCALE GENOMIC DNA]</scope>
    <source>
        <tissue evidence="3">The whole plant</tissue>
    </source>
</reference>
<dbReference type="SUPFAM" id="SSF48452">
    <property type="entry name" value="TPR-like"/>
    <property type="match status" value="1"/>
</dbReference>
<evidence type="ECO:0000256" key="1">
    <source>
        <dbReference type="ARBA" id="ARBA00022737"/>
    </source>
</evidence>
<organism evidence="3 4">
    <name type="scientific">Dendrobium catenatum</name>
    <dbReference type="NCBI Taxonomy" id="906689"/>
    <lineage>
        <taxon>Eukaryota</taxon>
        <taxon>Viridiplantae</taxon>
        <taxon>Streptophyta</taxon>
        <taxon>Embryophyta</taxon>
        <taxon>Tracheophyta</taxon>
        <taxon>Spermatophyta</taxon>
        <taxon>Magnoliopsida</taxon>
        <taxon>Liliopsida</taxon>
        <taxon>Asparagales</taxon>
        <taxon>Orchidaceae</taxon>
        <taxon>Epidendroideae</taxon>
        <taxon>Malaxideae</taxon>
        <taxon>Dendrobiinae</taxon>
        <taxon>Dendrobium</taxon>
    </lineage>
</organism>
<dbReference type="AlphaFoldDB" id="A0A2I0W1E5"/>
<dbReference type="OrthoDB" id="185373at2759"/>
<dbReference type="InterPro" id="IPR002885">
    <property type="entry name" value="PPR_rpt"/>
</dbReference>